<evidence type="ECO:0000256" key="1">
    <source>
        <dbReference type="SAM" id="MobiDB-lite"/>
    </source>
</evidence>
<protein>
    <submittedName>
        <fullName evidence="2">Uncharacterized protein</fullName>
    </submittedName>
</protein>
<evidence type="ECO:0000313" key="3">
    <source>
        <dbReference type="Proteomes" id="UP000313231"/>
    </source>
</evidence>
<reference evidence="2 3" key="1">
    <citation type="journal article" date="2016" name="Int. J. Syst. Evol. Microbiol.">
        <title>Nocardioides albidus sp. nov., an actinobacterium isolated from garden soil.</title>
        <authorList>
            <person name="Singh H."/>
            <person name="Du J."/>
            <person name="Trinh H."/>
            <person name="Won K."/>
            <person name="Yang J.E."/>
            <person name="Yin C."/>
            <person name="Kook M."/>
            <person name="Yi T.H."/>
        </authorList>
    </citation>
    <scope>NUCLEOTIDE SEQUENCE [LARGE SCALE GENOMIC DNA]</scope>
    <source>
        <strain evidence="2 3">CCTCC AB 2015297</strain>
    </source>
</reference>
<gene>
    <name evidence="2" type="ORF">FHP29_15830</name>
</gene>
<evidence type="ECO:0000313" key="2">
    <source>
        <dbReference type="EMBL" id="TNM37312.1"/>
    </source>
</evidence>
<accession>A0A5C4VN71</accession>
<name>A0A5C4VN71_9ACTN</name>
<comment type="caution">
    <text evidence="2">The sequence shown here is derived from an EMBL/GenBank/DDBJ whole genome shotgun (WGS) entry which is preliminary data.</text>
</comment>
<dbReference type="EMBL" id="VDMP01000026">
    <property type="protein sequence ID" value="TNM37312.1"/>
    <property type="molecule type" value="Genomic_DNA"/>
</dbReference>
<feature type="region of interest" description="Disordered" evidence="1">
    <location>
        <begin position="1"/>
        <end position="44"/>
    </location>
</feature>
<organism evidence="2 3">
    <name type="scientific">Nocardioides albidus</name>
    <dbReference type="NCBI Taxonomy" id="1517589"/>
    <lineage>
        <taxon>Bacteria</taxon>
        <taxon>Bacillati</taxon>
        <taxon>Actinomycetota</taxon>
        <taxon>Actinomycetes</taxon>
        <taxon>Propionibacteriales</taxon>
        <taxon>Nocardioidaceae</taxon>
        <taxon>Nocardioides</taxon>
    </lineage>
</organism>
<sequence>MDGQHDLATGHGGDDLTGVGVGDQQSQREIGAGDLGSGLRPPDIEGRVIAEPAEDLGSPGDGLVEVVPVRGIHQRVEVDQSVLVDLADVEVPPVGCGLALGFGRLGVEPQNGFGDEAFELGPPDAGGVEQLPVHESRCLGR</sequence>
<keyword evidence="3" id="KW-1185">Reference proteome</keyword>
<dbReference type="AlphaFoldDB" id="A0A5C4VN71"/>
<proteinExistence type="predicted"/>
<dbReference type="Proteomes" id="UP000313231">
    <property type="component" value="Unassembled WGS sequence"/>
</dbReference>